<proteinExistence type="predicted"/>
<evidence type="ECO:0000313" key="7">
    <source>
        <dbReference type="EMBL" id="MEK8029926.1"/>
    </source>
</evidence>
<keyword evidence="3 4" id="KW-0408">Iron</keyword>
<evidence type="ECO:0000256" key="4">
    <source>
        <dbReference type="PROSITE-ProRule" id="PRU00433"/>
    </source>
</evidence>
<feature type="chain" id="PRO_5046041878" evidence="5">
    <location>
        <begin position="29"/>
        <end position="494"/>
    </location>
</feature>
<name>A0ABU9BJL2_9BURK</name>
<dbReference type="PIRSF" id="PIRSF028099">
    <property type="entry name" value="DUF1111"/>
    <property type="match status" value="1"/>
</dbReference>
<feature type="signal peptide" evidence="5">
    <location>
        <begin position="1"/>
        <end position="28"/>
    </location>
</feature>
<evidence type="ECO:0000256" key="1">
    <source>
        <dbReference type="ARBA" id="ARBA00022617"/>
    </source>
</evidence>
<evidence type="ECO:0000313" key="8">
    <source>
        <dbReference type="Proteomes" id="UP001371218"/>
    </source>
</evidence>
<dbReference type="Proteomes" id="UP001371218">
    <property type="component" value="Unassembled WGS sequence"/>
</dbReference>
<accession>A0ABU9BJL2</accession>
<dbReference type="SUPFAM" id="SSF46626">
    <property type="entry name" value="Cytochrome c"/>
    <property type="match status" value="1"/>
</dbReference>
<evidence type="ECO:0000256" key="3">
    <source>
        <dbReference type="ARBA" id="ARBA00023004"/>
    </source>
</evidence>
<dbReference type="Gene3D" id="1.10.760.10">
    <property type="entry name" value="Cytochrome c-like domain"/>
    <property type="match status" value="1"/>
</dbReference>
<comment type="caution">
    <text evidence="7">The sequence shown here is derived from an EMBL/GenBank/DDBJ whole genome shotgun (WGS) entry which is preliminary data.</text>
</comment>
<organism evidence="7 8">
    <name type="scientific">Ideonella lacteola</name>
    <dbReference type="NCBI Taxonomy" id="2984193"/>
    <lineage>
        <taxon>Bacteria</taxon>
        <taxon>Pseudomonadati</taxon>
        <taxon>Pseudomonadota</taxon>
        <taxon>Betaproteobacteria</taxon>
        <taxon>Burkholderiales</taxon>
        <taxon>Sphaerotilaceae</taxon>
        <taxon>Ideonella</taxon>
    </lineage>
</organism>
<keyword evidence="1 4" id="KW-0349">Heme</keyword>
<keyword evidence="5" id="KW-0732">Signal</keyword>
<dbReference type="PANTHER" id="PTHR30600:SF4">
    <property type="entry name" value="CYTOCHROME C DOMAIN-CONTAINING PROTEIN"/>
    <property type="match status" value="1"/>
</dbReference>
<sequence length="494" mass="52550">MSSRPARHAAAVGLAVALGAAAIGWAVADEPVAPADPLGEQTAGAATVPAIGKNAFSFPFANLDDDERQRFAIGNSFFRRNWVEAPSSTAARDGLGPHFIARSCGGCHDQDGRGAPPDFKRGLNEQPIGLLIRLSVPAKGDDPLATAPEPTYGDQFNNRAVTGVKPEGEVRISLKPVTGRFADGTRYTLRAPTYGFTKLAYGPMQKGTMLSPRVAPQLPGVGLIDAIAEGDILANETSQREMDGPIKGRVNRVHDAWSGETRVGRFGWKANVPTLVHQTAGAFLGDIGITSRLFPKEACTSAQADCLASPHGGARSDAASDGVQRAVPGPEIDDTTLGHVVFYQSTLAPAARREAREPQVLQGQKLFQAAQCAVCHRPSYVTQGAPFPALSSPKVAQQTIWPYTDLLLHDMGEGLADHRPDGQANGRQWKTPPLWGTGLIRDVNGHQRLMHDGRANGVLEAVLWHGGEAEASKQQVLKMSAAERAALVKFVESL</sequence>
<protein>
    <submittedName>
        <fullName evidence="7">Di-heme oxidoredictase family protein</fullName>
    </submittedName>
</protein>
<dbReference type="PROSITE" id="PS51007">
    <property type="entry name" value="CYTC"/>
    <property type="match status" value="1"/>
</dbReference>
<evidence type="ECO:0000256" key="2">
    <source>
        <dbReference type="ARBA" id="ARBA00022723"/>
    </source>
</evidence>
<dbReference type="Pfam" id="PF06537">
    <property type="entry name" value="DHOR"/>
    <property type="match status" value="1"/>
</dbReference>
<dbReference type="PANTHER" id="PTHR30600">
    <property type="entry name" value="CYTOCHROME C PEROXIDASE-RELATED"/>
    <property type="match status" value="1"/>
</dbReference>
<evidence type="ECO:0000259" key="6">
    <source>
        <dbReference type="PROSITE" id="PS51007"/>
    </source>
</evidence>
<keyword evidence="2 4" id="KW-0479">Metal-binding</keyword>
<feature type="domain" description="Cytochrome c" evidence="6">
    <location>
        <begin position="358"/>
        <end position="494"/>
    </location>
</feature>
<dbReference type="InterPro" id="IPR009056">
    <property type="entry name" value="Cyt_c-like_dom"/>
</dbReference>
<keyword evidence="8" id="KW-1185">Reference proteome</keyword>
<evidence type="ECO:0000256" key="5">
    <source>
        <dbReference type="SAM" id="SignalP"/>
    </source>
</evidence>
<gene>
    <name evidence="7" type="ORF">AACH06_03750</name>
</gene>
<reference evidence="7 8" key="1">
    <citation type="submission" date="2024-04" db="EMBL/GenBank/DDBJ databases">
        <title>Novel species of the genus Ideonella isolated from streams.</title>
        <authorList>
            <person name="Lu H."/>
        </authorList>
    </citation>
    <scope>NUCLEOTIDE SEQUENCE [LARGE SCALE GENOMIC DNA]</scope>
    <source>
        <strain evidence="7 8">DXS29W</strain>
    </source>
</reference>
<dbReference type="InterPro" id="IPR051395">
    <property type="entry name" value="Cytochrome_c_Peroxidase/MauG"/>
</dbReference>
<dbReference type="InterPro" id="IPR036909">
    <property type="entry name" value="Cyt_c-like_dom_sf"/>
</dbReference>
<dbReference type="EMBL" id="JBBUTG010000002">
    <property type="protein sequence ID" value="MEK8029926.1"/>
    <property type="molecule type" value="Genomic_DNA"/>
</dbReference>
<dbReference type="InterPro" id="IPR010538">
    <property type="entry name" value="DHOR"/>
</dbReference>